<organism evidence="3 4">
    <name type="scientific">Plectus sambesii</name>
    <dbReference type="NCBI Taxonomy" id="2011161"/>
    <lineage>
        <taxon>Eukaryota</taxon>
        <taxon>Metazoa</taxon>
        <taxon>Ecdysozoa</taxon>
        <taxon>Nematoda</taxon>
        <taxon>Chromadorea</taxon>
        <taxon>Plectida</taxon>
        <taxon>Plectina</taxon>
        <taxon>Plectoidea</taxon>
        <taxon>Plectidae</taxon>
        <taxon>Plectus</taxon>
    </lineage>
</organism>
<feature type="compositionally biased region" description="Polar residues" evidence="1">
    <location>
        <begin position="163"/>
        <end position="172"/>
    </location>
</feature>
<evidence type="ECO:0000313" key="4">
    <source>
        <dbReference type="WBParaSite" id="PSAMB.scaffold601size46076.g7365.t1"/>
    </source>
</evidence>
<sequence>MYLRYLVSFLLCFRLAESAPRSGGSPSDSTPATAPTTESTPYANAETLDVIVKAALIFAFFAITLCCCVLKCRCCSSSSNGTGRSIWIPILIDSPEVDQTCNRERRNRSESRGYPFAPSCPPPVLEAYVGAMPGGAHPLDTRHLPPPPSYDDALQLPKRPRFNSETINEVSS</sequence>
<reference evidence="4" key="1">
    <citation type="submission" date="2022-11" db="UniProtKB">
        <authorList>
            <consortium name="WormBaseParasite"/>
        </authorList>
    </citation>
    <scope>IDENTIFICATION</scope>
</reference>
<evidence type="ECO:0000256" key="1">
    <source>
        <dbReference type="SAM" id="MobiDB-lite"/>
    </source>
</evidence>
<accession>A0A914X188</accession>
<dbReference type="WBParaSite" id="PSAMB.scaffold601size46076.g7365.t1">
    <property type="protein sequence ID" value="PSAMB.scaffold601size46076.g7365.t1"/>
    <property type="gene ID" value="PSAMB.scaffold601size46076.g7365"/>
</dbReference>
<feature type="signal peptide" evidence="2">
    <location>
        <begin position="1"/>
        <end position="18"/>
    </location>
</feature>
<feature type="region of interest" description="Disordered" evidence="1">
    <location>
        <begin position="18"/>
        <end position="39"/>
    </location>
</feature>
<dbReference type="AlphaFoldDB" id="A0A914X188"/>
<evidence type="ECO:0000256" key="2">
    <source>
        <dbReference type="SAM" id="SignalP"/>
    </source>
</evidence>
<evidence type="ECO:0000313" key="3">
    <source>
        <dbReference type="Proteomes" id="UP000887566"/>
    </source>
</evidence>
<dbReference type="Proteomes" id="UP000887566">
    <property type="component" value="Unplaced"/>
</dbReference>
<feature type="region of interest" description="Disordered" evidence="1">
    <location>
        <begin position="136"/>
        <end position="172"/>
    </location>
</feature>
<protein>
    <submittedName>
        <fullName evidence="4">Uncharacterized protein</fullName>
    </submittedName>
</protein>
<feature type="chain" id="PRO_5037057162" evidence="2">
    <location>
        <begin position="19"/>
        <end position="172"/>
    </location>
</feature>
<name>A0A914X188_9BILA</name>
<feature type="compositionally biased region" description="Low complexity" evidence="1">
    <location>
        <begin position="25"/>
        <end position="39"/>
    </location>
</feature>
<keyword evidence="3" id="KW-1185">Reference proteome</keyword>
<proteinExistence type="predicted"/>
<keyword evidence="2" id="KW-0732">Signal</keyword>